<evidence type="ECO:0000313" key="3">
    <source>
        <dbReference type="Proteomes" id="UP000180253"/>
    </source>
</evidence>
<keyword evidence="3" id="KW-1185">Reference proteome</keyword>
<dbReference type="OrthoDB" id="6314926at2"/>
<organism evidence="2 3">
    <name type="scientific">Pseudoalteromonas byunsanensis</name>
    <dbReference type="NCBI Taxonomy" id="327939"/>
    <lineage>
        <taxon>Bacteria</taxon>
        <taxon>Pseudomonadati</taxon>
        <taxon>Pseudomonadota</taxon>
        <taxon>Gammaproteobacteria</taxon>
        <taxon>Alteromonadales</taxon>
        <taxon>Pseudoalteromonadaceae</taxon>
        <taxon>Pseudoalteromonas</taxon>
    </lineage>
</organism>
<protein>
    <submittedName>
        <fullName evidence="2">Uncharacterized protein</fullName>
    </submittedName>
</protein>
<evidence type="ECO:0000256" key="1">
    <source>
        <dbReference type="SAM" id="Phobius"/>
    </source>
</evidence>
<keyword evidence="1" id="KW-0472">Membrane</keyword>
<comment type="caution">
    <text evidence="2">The sequence shown here is derived from an EMBL/GenBank/DDBJ whole genome shotgun (WGS) entry which is preliminary data.</text>
</comment>
<accession>A0A1S1NAE4</accession>
<evidence type="ECO:0000313" key="2">
    <source>
        <dbReference type="EMBL" id="OHU95257.1"/>
    </source>
</evidence>
<dbReference type="STRING" id="327939.BIW53_11075"/>
<reference evidence="2 3" key="1">
    <citation type="submission" date="2016-10" db="EMBL/GenBank/DDBJ databases">
        <title>Pseudoalteromonas amylolytica sp. nov., isolated from the surface seawater.</title>
        <authorList>
            <person name="Wu Y.-H."/>
            <person name="Cheng H."/>
            <person name="Jin X.-B."/>
            <person name="Wang C.-S."/>
            <person name="Xu X.-W."/>
        </authorList>
    </citation>
    <scope>NUCLEOTIDE SEQUENCE [LARGE SCALE GENOMIC DNA]</scope>
    <source>
        <strain evidence="2 3">JCM 12483</strain>
    </source>
</reference>
<feature type="transmembrane region" description="Helical" evidence="1">
    <location>
        <begin position="43"/>
        <end position="72"/>
    </location>
</feature>
<proteinExistence type="predicted"/>
<keyword evidence="1" id="KW-0812">Transmembrane</keyword>
<keyword evidence="1" id="KW-1133">Transmembrane helix</keyword>
<dbReference type="EMBL" id="MNAN01000031">
    <property type="protein sequence ID" value="OHU95257.1"/>
    <property type="molecule type" value="Genomic_DNA"/>
</dbReference>
<dbReference type="AlphaFoldDB" id="A0A1S1NAE4"/>
<name>A0A1S1NAE4_9GAMM</name>
<feature type="transmembrane region" description="Helical" evidence="1">
    <location>
        <begin position="79"/>
        <end position="101"/>
    </location>
</feature>
<gene>
    <name evidence="2" type="ORF">BIW53_11075</name>
</gene>
<dbReference type="Proteomes" id="UP000180253">
    <property type="component" value="Unassembled WGS sequence"/>
</dbReference>
<sequence length="107" mass="11545">MKTVFLVLIALLLCSVLSWLSSPFAWLSIPDFFMDLSWVGMELFAVLIGTIAFIAVIALLGMGLIGAFLVVLIGLVLALLFNSILIAIPLLLLVGVGWLVYEPVSSH</sequence>
<dbReference type="RefSeq" id="WP_070991940.1">
    <property type="nucleotide sequence ID" value="NZ_CBCSHD010000002.1"/>
</dbReference>